<gene>
    <name evidence="2" type="ORF">SAMN05421504_10887</name>
</gene>
<keyword evidence="1" id="KW-0732">Signal</keyword>
<dbReference type="RefSeq" id="WP_091295342.1">
    <property type="nucleotide sequence ID" value="NZ_FNON01000008.1"/>
</dbReference>
<name>A0A1H3PBB9_9PSEU</name>
<organism evidence="2 3">
    <name type="scientific">Amycolatopsis xylanica</name>
    <dbReference type="NCBI Taxonomy" id="589385"/>
    <lineage>
        <taxon>Bacteria</taxon>
        <taxon>Bacillati</taxon>
        <taxon>Actinomycetota</taxon>
        <taxon>Actinomycetes</taxon>
        <taxon>Pseudonocardiales</taxon>
        <taxon>Pseudonocardiaceae</taxon>
        <taxon>Amycolatopsis</taxon>
    </lineage>
</organism>
<dbReference type="Proteomes" id="UP000199515">
    <property type="component" value="Unassembled WGS sequence"/>
</dbReference>
<dbReference type="AlphaFoldDB" id="A0A1H3PBB9"/>
<dbReference type="OrthoDB" id="3290254at2"/>
<keyword evidence="3" id="KW-1185">Reference proteome</keyword>
<evidence type="ECO:0000256" key="1">
    <source>
        <dbReference type="SAM" id="SignalP"/>
    </source>
</evidence>
<feature type="chain" id="PRO_5038708360" description="DUF3558 domain-containing protein" evidence="1">
    <location>
        <begin position="19"/>
        <end position="196"/>
    </location>
</feature>
<reference evidence="2 3" key="1">
    <citation type="submission" date="2016-10" db="EMBL/GenBank/DDBJ databases">
        <authorList>
            <person name="de Groot N.N."/>
        </authorList>
    </citation>
    <scope>NUCLEOTIDE SEQUENCE [LARGE SCALE GENOMIC DNA]</scope>
    <source>
        <strain evidence="2 3">CPCC 202699</strain>
    </source>
</reference>
<dbReference type="EMBL" id="FNON01000008">
    <property type="protein sequence ID" value="SDY97689.1"/>
    <property type="molecule type" value="Genomic_DNA"/>
</dbReference>
<evidence type="ECO:0000313" key="3">
    <source>
        <dbReference type="Proteomes" id="UP000199515"/>
    </source>
</evidence>
<evidence type="ECO:0008006" key="4">
    <source>
        <dbReference type="Google" id="ProtNLM"/>
    </source>
</evidence>
<sequence length="196" mass="20955">MIRVALVLLTLTALTACGPGTPPPPPAYKLTGDACSATDTAELAALTGDTSAKGEAEKLKPGYTGGACKWTFDGGKGYVMLNTFIAIHPTDEASKKMHDDFRVSDAKADASSDDKTVTDVKDLGTTAYLYREHDDKTPWKPADQWLYKFGVQHGTLTLTVLANGYAREADGWPSKEQDLQDKVKAIASGIMKKLAG</sequence>
<accession>A0A1H3PBB9</accession>
<protein>
    <recommendedName>
        <fullName evidence="4">DUF3558 domain-containing protein</fullName>
    </recommendedName>
</protein>
<evidence type="ECO:0000313" key="2">
    <source>
        <dbReference type="EMBL" id="SDY97689.1"/>
    </source>
</evidence>
<feature type="signal peptide" evidence="1">
    <location>
        <begin position="1"/>
        <end position="18"/>
    </location>
</feature>
<dbReference type="PROSITE" id="PS51257">
    <property type="entry name" value="PROKAR_LIPOPROTEIN"/>
    <property type="match status" value="1"/>
</dbReference>
<proteinExistence type="predicted"/>